<dbReference type="AlphaFoldDB" id="A0A9J6GU59"/>
<evidence type="ECO:0000313" key="2">
    <source>
        <dbReference type="EMBL" id="KAH9378272.1"/>
    </source>
</evidence>
<proteinExistence type="predicted"/>
<feature type="compositionally biased region" description="Polar residues" evidence="1">
    <location>
        <begin position="185"/>
        <end position="210"/>
    </location>
</feature>
<feature type="region of interest" description="Disordered" evidence="1">
    <location>
        <begin position="166"/>
        <end position="210"/>
    </location>
</feature>
<gene>
    <name evidence="2" type="ORF">HPB48_022219</name>
</gene>
<evidence type="ECO:0000313" key="3">
    <source>
        <dbReference type="Proteomes" id="UP000821853"/>
    </source>
</evidence>
<feature type="compositionally biased region" description="Low complexity" evidence="1">
    <location>
        <begin position="269"/>
        <end position="281"/>
    </location>
</feature>
<evidence type="ECO:0000256" key="1">
    <source>
        <dbReference type="SAM" id="MobiDB-lite"/>
    </source>
</evidence>
<dbReference type="Proteomes" id="UP000821853">
    <property type="component" value="Unassembled WGS sequence"/>
</dbReference>
<feature type="region of interest" description="Disordered" evidence="1">
    <location>
        <begin position="269"/>
        <end position="289"/>
    </location>
</feature>
<feature type="region of interest" description="Disordered" evidence="1">
    <location>
        <begin position="102"/>
        <end position="123"/>
    </location>
</feature>
<sequence>MQLLTAPPGFNIVAARMVGDSTTAIITFEGTYIPLSVSLGGAIHRCKPHCPKAQICFKCLGLGHRADVCTRATTARCPNCGYANKGEAHTCITKCVNCQGPRRSDDASCSKNSKPTQWCGNRPTSRGSTYVSMPLNRHLEANNSFLRSPSSQLKARQPNNKQALSNLIKVNRLPENDNPARMPTPTRSNNSTRDLTTINSNSPKKVSQPLSYKQANRTYREALTPHLNIPKAPIYNAQVYQQHIGTAPPPLQTYSSQTTFLWKRATRRTTAANPKTNAAKPMKQPLVSR</sequence>
<evidence type="ECO:0008006" key="4">
    <source>
        <dbReference type="Google" id="ProtNLM"/>
    </source>
</evidence>
<keyword evidence="3" id="KW-1185">Reference proteome</keyword>
<dbReference type="EMBL" id="JABSTR010000008">
    <property type="protein sequence ID" value="KAH9378272.1"/>
    <property type="molecule type" value="Genomic_DNA"/>
</dbReference>
<feature type="compositionally biased region" description="Polar residues" evidence="1">
    <location>
        <begin position="109"/>
        <end position="123"/>
    </location>
</feature>
<comment type="caution">
    <text evidence="2">The sequence shown here is derived from an EMBL/GenBank/DDBJ whole genome shotgun (WGS) entry which is preliminary data.</text>
</comment>
<name>A0A9J6GU59_HAELO</name>
<protein>
    <recommendedName>
        <fullName evidence="4">CCHC-type domain-containing protein</fullName>
    </recommendedName>
</protein>
<accession>A0A9J6GU59</accession>
<dbReference type="VEuPathDB" id="VectorBase:HLOH_045400"/>
<reference evidence="2 3" key="1">
    <citation type="journal article" date="2020" name="Cell">
        <title>Large-Scale Comparative Analyses of Tick Genomes Elucidate Their Genetic Diversity and Vector Capacities.</title>
        <authorList>
            <consortium name="Tick Genome and Microbiome Consortium (TIGMIC)"/>
            <person name="Jia N."/>
            <person name="Wang J."/>
            <person name="Shi W."/>
            <person name="Du L."/>
            <person name="Sun Y."/>
            <person name="Zhan W."/>
            <person name="Jiang J.F."/>
            <person name="Wang Q."/>
            <person name="Zhang B."/>
            <person name="Ji P."/>
            <person name="Bell-Sakyi L."/>
            <person name="Cui X.M."/>
            <person name="Yuan T.T."/>
            <person name="Jiang B.G."/>
            <person name="Yang W.F."/>
            <person name="Lam T.T."/>
            <person name="Chang Q.C."/>
            <person name="Ding S.J."/>
            <person name="Wang X.J."/>
            <person name="Zhu J.G."/>
            <person name="Ruan X.D."/>
            <person name="Zhao L."/>
            <person name="Wei J.T."/>
            <person name="Ye R.Z."/>
            <person name="Que T.C."/>
            <person name="Du C.H."/>
            <person name="Zhou Y.H."/>
            <person name="Cheng J.X."/>
            <person name="Dai P.F."/>
            <person name="Guo W.B."/>
            <person name="Han X.H."/>
            <person name="Huang E.J."/>
            <person name="Li L.F."/>
            <person name="Wei W."/>
            <person name="Gao Y.C."/>
            <person name="Liu J.Z."/>
            <person name="Shao H.Z."/>
            <person name="Wang X."/>
            <person name="Wang C.C."/>
            <person name="Yang T.C."/>
            <person name="Huo Q.B."/>
            <person name="Li W."/>
            <person name="Chen H.Y."/>
            <person name="Chen S.E."/>
            <person name="Zhou L.G."/>
            <person name="Ni X.B."/>
            <person name="Tian J.H."/>
            <person name="Sheng Y."/>
            <person name="Liu T."/>
            <person name="Pan Y.S."/>
            <person name="Xia L.Y."/>
            <person name="Li J."/>
            <person name="Zhao F."/>
            <person name="Cao W.C."/>
        </authorList>
    </citation>
    <scope>NUCLEOTIDE SEQUENCE [LARGE SCALE GENOMIC DNA]</scope>
    <source>
        <strain evidence="2">HaeL-2018</strain>
    </source>
</reference>
<organism evidence="2 3">
    <name type="scientific">Haemaphysalis longicornis</name>
    <name type="common">Bush tick</name>
    <dbReference type="NCBI Taxonomy" id="44386"/>
    <lineage>
        <taxon>Eukaryota</taxon>
        <taxon>Metazoa</taxon>
        <taxon>Ecdysozoa</taxon>
        <taxon>Arthropoda</taxon>
        <taxon>Chelicerata</taxon>
        <taxon>Arachnida</taxon>
        <taxon>Acari</taxon>
        <taxon>Parasitiformes</taxon>
        <taxon>Ixodida</taxon>
        <taxon>Ixodoidea</taxon>
        <taxon>Ixodidae</taxon>
        <taxon>Haemaphysalinae</taxon>
        <taxon>Haemaphysalis</taxon>
    </lineage>
</organism>